<feature type="compositionally biased region" description="Basic residues" evidence="1">
    <location>
        <begin position="345"/>
        <end position="357"/>
    </location>
</feature>
<keyword evidence="3" id="KW-1185">Reference proteome</keyword>
<feature type="compositionally biased region" description="Low complexity" evidence="1">
    <location>
        <begin position="94"/>
        <end position="129"/>
    </location>
</feature>
<sequence length="593" mass="66158">MQQQDQDSDSLHEQDEDSDSLHEQDEDSDSLHEQNEDSDSLHEQDQASDDLHERGQASDDLHEQDQPPDDLLDQDQPTDGLHEHHQASNGLLEQQQPLNQQSPSPSTPQQQHAAAPAAPQSISSSPASARLVPPSWDALPARDVTAENIEDAYVQFIMYCNPAVPAETDTAGLREAFRVPPKSTGKLFSTFLLYQLVVQLEQGSVKTWADLALKLGVPPPDPDKGESTQKVPQYAVRLKRWIHAMHLNAFFDYLMDRPHPYFTEIPDDPSPLCKDGRDGVMALDDMALRALLPEIRPSFRAQVGKRRPDSDSSASLPSQRLRVDSPPAGSGDGAASGYQPGSQPVRKRKWVKPRHGQRVVSSVWNRGRPRLSTADTDPMSVPGLPPAARANEPPQPQPNDIPVGMFENMADRTNIEAVLGYLTHEVANADWTDWQNRPIERCSIAEATALAHTTVERMWSSSVNQNGFLLNLAALVGGRSLMTTSKMKIKREAEYERGATYSCGWEYRLGSIQGTYSMTQTVMYDRWKKPEEMLEPENLEGPREPVIELETGWEKRYRDLLAVSEQRDKELQDLRSGVLATLSSTCKDAKNRG</sequence>
<proteinExistence type="predicted"/>
<dbReference type="Pfam" id="PF09441">
    <property type="entry name" value="Abp2"/>
    <property type="match status" value="1"/>
</dbReference>
<feature type="region of interest" description="Disordered" evidence="1">
    <location>
        <begin position="1"/>
        <end position="134"/>
    </location>
</feature>
<protein>
    <submittedName>
        <fullName evidence="2">ARS-binding protein 2</fullName>
    </submittedName>
</protein>
<dbReference type="PANTHER" id="PTHR42048:SF1">
    <property type="entry name" value="ARS-BINDING PROTEIN 2"/>
    <property type="match status" value="1"/>
</dbReference>
<evidence type="ECO:0000256" key="1">
    <source>
        <dbReference type="SAM" id="MobiDB-lite"/>
    </source>
</evidence>
<comment type="caution">
    <text evidence="2">The sequence shown here is derived from an EMBL/GenBank/DDBJ whole genome shotgun (WGS) entry which is preliminary data.</text>
</comment>
<dbReference type="InterPro" id="IPR018562">
    <property type="entry name" value="ARS-binding_2"/>
</dbReference>
<reference evidence="2 3" key="1">
    <citation type="submission" date="2018-11" db="EMBL/GenBank/DDBJ databases">
        <title>Genome sequence and assembly of Colletotrichum sidae.</title>
        <authorList>
            <person name="Gan P."/>
            <person name="Shirasu K."/>
        </authorList>
    </citation>
    <scope>NUCLEOTIDE SEQUENCE [LARGE SCALE GENOMIC DNA]</scope>
    <source>
        <strain evidence="2 3">CBS 518.97</strain>
    </source>
</reference>
<feature type="region of interest" description="Disordered" evidence="1">
    <location>
        <begin position="299"/>
        <end position="397"/>
    </location>
</feature>
<dbReference type="EMBL" id="QAPF01000086">
    <property type="protein sequence ID" value="TEA17432.1"/>
    <property type="molecule type" value="Genomic_DNA"/>
</dbReference>
<feature type="compositionally biased region" description="Basic and acidic residues" evidence="1">
    <location>
        <begin position="9"/>
        <end position="65"/>
    </location>
</feature>
<name>A0A4V3I369_9PEZI</name>
<gene>
    <name evidence="2" type="primary">abp2</name>
    <name evidence="2" type="ORF">C8034_v009142</name>
</gene>
<dbReference type="PANTHER" id="PTHR42048">
    <property type="entry name" value="ARS-BINDING PROTEIN 2"/>
    <property type="match status" value="1"/>
</dbReference>
<dbReference type="Proteomes" id="UP000295604">
    <property type="component" value="Unassembled WGS sequence"/>
</dbReference>
<evidence type="ECO:0000313" key="2">
    <source>
        <dbReference type="EMBL" id="TEA17432.1"/>
    </source>
</evidence>
<evidence type="ECO:0000313" key="3">
    <source>
        <dbReference type="Proteomes" id="UP000295604"/>
    </source>
</evidence>
<dbReference type="AlphaFoldDB" id="A0A4V3I369"/>
<dbReference type="GO" id="GO:0003688">
    <property type="term" value="F:DNA replication origin binding"/>
    <property type="evidence" value="ECO:0007669"/>
    <property type="project" value="TreeGrafter"/>
</dbReference>
<organism evidence="2 3">
    <name type="scientific">Colletotrichum sidae</name>
    <dbReference type="NCBI Taxonomy" id="1347389"/>
    <lineage>
        <taxon>Eukaryota</taxon>
        <taxon>Fungi</taxon>
        <taxon>Dikarya</taxon>
        <taxon>Ascomycota</taxon>
        <taxon>Pezizomycotina</taxon>
        <taxon>Sordariomycetes</taxon>
        <taxon>Hypocreomycetidae</taxon>
        <taxon>Glomerellales</taxon>
        <taxon>Glomerellaceae</taxon>
        <taxon>Colletotrichum</taxon>
        <taxon>Colletotrichum orbiculare species complex</taxon>
    </lineage>
</organism>
<feature type="compositionally biased region" description="Low complexity" evidence="1">
    <location>
        <begin position="324"/>
        <end position="337"/>
    </location>
</feature>
<accession>A0A4V3I369</accession>